<evidence type="ECO:0000256" key="5">
    <source>
        <dbReference type="ARBA" id="ARBA00022840"/>
    </source>
</evidence>
<dbReference type="PANTHER" id="PTHR43085">
    <property type="entry name" value="HEXOKINASE FAMILY MEMBER"/>
    <property type="match status" value="1"/>
</dbReference>
<gene>
    <name evidence="7" type="ORF">J2W69_002867</name>
</gene>
<dbReference type="Pfam" id="PF00294">
    <property type="entry name" value="PfkB"/>
    <property type="match status" value="1"/>
</dbReference>
<organism evidence="7 8">
    <name type="scientific">Rheinheimera soli</name>
    <dbReference type="NCBI Taxonomy" id="443616"/>
    <lineage>
        <taxon>Bacteria</taxon>
        <taxon>Pseudomonadati</taxon>
        <taxon>Pseudomonadota</taxon>
        <taxon>Gammaproteobacteria</taxon>
        <taxon>Chromatiales</taxon>
        <taxon>Chromatiaceae</taxon>
        <taxon>Rheinheimera</taxon>
    </lineage>
</organism>
<dbReference type="Gene3D" id="3.40.1190.20">
    <property type="match status" value="1"/>
</dbReference>
<dbReference type="EMBL" id="JAVDWR010000010">
    <property type="protein sequence ID" value="MDR7121910.1"/>
    <property type="molecule type" value="Genomic_DNA"/>
</dbReference>
<proteinExistence type="inferred from homology"/>
<keyword evidence="8" id="KW-1185">Reference proteome</keyword>
<dbReference type="EC" id="2.7.1.4" evidence="7"/>
<evidence type="ECO:0000256" key="1">
    <source>
        <dbReference type="ARBA" id="ARBA00010688"/>
    </source>
</evidence>
<evidence type="ECO:0000256" key="2">
    <source>
        <dbReference type="ARBA" id="ARBA00022679"/>
    </source>
</evidence>
<dbReference type="Proteomes" id="UP001257909">
    <property type="component" value="Unassembled WGS sequence"/>
</dbReference>
<dbReference type="InterPro" id="IPR002173">
    <property type="entry name" value="Carboh/pur_kinase_PfkB_CS"/>
</dbReference>
<dbReference type="CDD" id="cd01167">
    <property type="entry name" value="bac_FRK"/>
    <property type="match status" value="1"/>
</dbReference>
<dbReference type="PRINTS" id="PR00990">
    <property type="entry name" value="RIBOKINASE"/>
</dbReference>
<comment type="caution">
    <text evidence="7">The sequence shown here is derived from an EMBL/GenBank/DDBJ whole genome shotgun (WGS) entry which is preliminary data.</text>
</comment>
<evidence type="ECO:0000313" key="8">
    <source>
        <dbReference type="Proteomes" id="UP001257909"/>
    </source>
</evidence>
<reference evidence="7 8" key="1">
    <citation type="submission" date="2023-07" db="EMBL/GenBank/DDBJ databases">
        <title>Sorghum-associated microbial communities from plants grown in Nebraska, USA.</title>
        <authorList>
            <person name="Schachtman D."/>
        </authorList>
    </citation>
    <scope>NUCLEOTIDE SEQUENCE [LARGE SCALE GENOMIC DNA]</scope>
    <source>
        <strain evidence="7 8">4138</strain>
    </source>
</reference>
<dbReference type="SUPFAM" id="SSF53613">
    <property type="entry name" value="Ribokinase-like"/>
    <property type="match status" value="1"/>
</dbReference>
<sequence length="316" mass="34449">MKPTPVCCFGEVLIDFLQDKAQPGLFHRFAGGAPANVAVAVAKLGGQSKFIGMLGKDMFGDFLQQELQSYGVDCSAVRQTMDAKTALAFVALNDQGDRSFSFYRPPAADLLYKVDHCPADLWQNKGILHLCSNSLTEPDIAQTSFALVRLAQQHGWLVSVDANLRHNLWTEGKASIELVTQLLEMADLVKLSEDELTYLAGEQSTEHWLQHILDFRPSWLVVTAGADEVKSYSKTDSFSVAVTTVPVLDTTAAGDAFVGAWLFQAAQLLDSGCSVADLLMQKELQQQVIRKAIKAGSLTCQKFGAFAALPTASEWN</sequence>
<evidence type="ECO:0000259" key="6">
    <source>
        <dbReference type="Pfam" id="PF00294"/>
    </source>
</evidence>
<dbReference type="RefSeq" id="WP_310279631.1">
    <property type="nucleotide sequence ID" value="NZ_JAVDWR010000010.1"/>
</dbReference>
<dbReference type="InterPro" id="IPR002139">
    <property type="entry name" value="Ribo/fructo_kinase"/>
</dbReference>
<keyword evidence="2 7" id="KW-0808">Transferase</keyword>
<keyword evidence="5" id="KW-0067">ATP-binding</keyword>
<keyword evidence="3" id="KW-0547">Nucleotide-binding</keyword>
<feature type="domain" description="Carbohydrate kinase PfkB" evidence="6">
    <location>
        <begin position="6"/>
        <end position="311"/>
    </location>
</feature>
<name>A0ABU1W1R9_9GAMM</name>
<comment type="similarity">
    <text evidence="1">Belongs to the carbohydrate kinase PfkB family.</text>
</comment>
<accession>A0ABU1W1R9</accession>
<evidence type="ECO:0000256" key="4">
    <source>
        <dbReference type="ARBA" id="ARBA00022777"/>
    </source>
</evidence>
<evidence type="ECO:0000313" key="7">
    <source>
        <dbReference type="EMBL" id="MDR7121910.1"/>
    </source>
</evidence>
<dbReference type="InterPro" id="IPR011611">
    <property type="entry name" value="PfkB_dom"/>
</dbReference>
<keyword evidence="4" id="KW-0418">Kinase</keyword>
<dbReference type="GO" id="GO:0008865">
    <property type="term" value="F:fructokinase activity"/>
    <property type="evidence" value="ECO:0007669"/>
    <property type="project" value="UniProtKB-EC"/>
</dbReference>
<dbReference type="InterPro" id="IPR050306">
    <property type="entry name" value="PfkB_Carbo_kinase"/>
</dbReference>
<dbReference type="InterPro" id="IPR029056">
    <property type="entry name" value="Ribokinase-like"/>
</dbReference>
<dbReference type="PANTHER" id="PTHR43085:SF1">
    <property type="entry name" value="PSEUDOURIDINE KINASE-RELATED"/>
    <property type="match status" value="1"/>
</dbReference>
<dbReference type="PROSITE" id="PS00583">
    <property type="entry name" value="PFKB_KINASES_1"/>
    <property type="match status" value="1"/>
</dbReference>
<evidence type="ECO:0000256" key="3">
    <source>
        <dbReference type="ARBA" id="ARBA00022741"/>
    </source>
</evidence>
<protein>
    <submittedName>
        <fullName evidence="7">Fructokinase</fullName>
        <ecNumber evidence="7">2.7.1.4</ecNumber>
    </submittedName>
</protein>